<evidence type="ECO:0000313" key="3">
    <source>
        <dbReference type="EMBL" id="VFK21761.1"/>
    </source>
</evidence>
<dbReference type="InterPro" id="IPR023346">
    <property type="entry name" value="Lysozyme-like_dom_sf"/>
</dbReference>
<name>A0A450WXL2_9GAMM</name>
<sequence>MKRIIFILIAALWVGNAFGDIPRAALEHRLDLTREARMVWGINAPVPLFAAQIHQESYWRPSAVSRAGARGMAQFMPATARWMNELFPALGNGDAGNPRWAMRAMVRYDQWLSKRVRGETEYDRMWAMLRSYNGGLGHWRAEARIAGNFERGPVDAACGKAKRHDSHCKENLGYPRRILVVLQPRYSSWGREVK</sequence>
<dbReference type="SUPFAM" id="SSF53955">
    <property type="entry name" value="Lysozyme-like"/>
    <property type="match status" value="1"/>
</dbReference>
<dbReference type="PANTHER" id="PTHR37423">
    <property type="entry name" value="SOLUBLE LYTIC MUREIN TRANSGLYCOSYLASE-RELATED"/>
    <property type="match status" value="1"/>
</dbReference>
<evidence type="ECO:0000259" key="2">
    <source>
        <dbReference type="Pfam" id="PF01464"/>
    </source>
</evidence>
<dbReference type="Gene3D" id="1.10.530.10">
    <property type="match status" value="1"/>
</dbReference>
<dbReference type="PANTHER" id="PTHR37423:SF2">
    <property type="entry name" value="MEMBRANE-BOUND LYTIC MUREIN TRANSGLYCOSYLASE C"/>
    <property type="match status" value="1"/>
</dbReference>
<dbReference type="EMBL" id="CAADFN010000102">
    <property type="protein sequence ID" value="VFK21761.1"/>
    <property type="molecule type" value="Genomic_DNA"/>
</dbReference>
<evidence type="ECO:0000256" key="1">
    <source>
        <dbReference type="ARBA" id="ARBA00007734"/>
    </source>
</evidence>
<organism evidence="3">
    <name type="scientific">Candidatus Kentrum sp. LFY</name>
    <dbReference type="NCBI Taxonomy" id="2126342"/>
    <lineage>
        <taxon>Bacteria</taxon>
        <taxon>Pseudomonadati</taxon>
        <taxon>Pseudomonadota</taxon>
        <taxon>Gammaproteobacteria</taxon>
        <taxon>Candidatus Kentrum</taxon>
    </lineage>
</organism>
<dbReference type="AlphaFoldDB" id="A0A450WXL2"/>
<dbReference type="CDD" id="cd13399">
    <property type="entry name" value="Slt35-like"/>
    <property type="match status" value="1"/>
</dbReference>
<feature type="domain" description="Transglycosylase SLT" evidence="2">
    <location>
        <begin position="45"/>
        <end position="148"/>
    </location>
</feature>
<reference evidence="3" key="1">
    <citation type="submission" date="2019-02" db="EMBL/GenBank/DDBJ databases">
        <authorList>
            <person name="Gruber-Vodicka R. H."/>
            <person name="Seah K. B. B."/>
        </authorList>
    </citation>
    <scope>NUCLEOTIDE SEQUENCE</scope>
    <source>
        <strain evidence="3">BECK_BY7</strain>
    </source>
</reference>
<proteinExistence type="inferred from homology"/>
<comment type="similarity">
    <text evidence="1">Belongs to the transglycosylase Slt family.</text>
</comment>
<protein>
    <submittedName>
        <fullName evidence="3">Transglycosylase SLT domain-containing protein</fullName>
    </submittedName>
</protein>
<gene>
    <name evidence="3" type="ORF">BECKLFY1418C_GA0070996_110215</name>
</gene>
<dbReference type="InterPro" id="IPR008258">
    <property type="entry name" value="Transglycosylase_SLT_dom_1"/>
</dbReference>
<dbReference type="Pfam" id="PF01464">
    <property type="entry name" value="SLT"/>
    <property type="match status" value="1"/>
</dbReference>
<accession>A0A450WXL2</accession>